<evidence type="ECO:0000256" key="2">
    <source>
        <dbReference type="ARBA" id="ARBA00004240"/>
    </source>
</evidence>
<comment type="cofactor">
    <cofactor evidence="1">
        <name>Ca(2+)</name>
        <dbReference type="ChEBI" id="CHEBI:29108"/>
    </cofactor>
</comment>
<dbReference type="GeneID" id="106471742"/>
<dbReference type="PANTHER" id="PTHR43108">
    <property type="entry name" value="N-ACETYLGLUCOSAMINE-6-SULFATASE FAMILY MEMBER"/>
    <property type="match status" value="1"/>
</dbReference>
<evidence type="ECO:0000259" key="14">
    <source>
        <dbReference type="Pfam" id="PF00884"/>
    </source>
</evidence>
<dbReference type="InterPro" id="IPR000917">
    <property type="entry name" value="Sulfatase_N"/>
</dbReference>
<feature type="domain" description="Sulfatase N-terminal" evidence="14">
    <location>
        <begin position="79"/>
        <end position="410"/>
    </location>
</feature>
<dbReference type="InterPro" id="IPR017850">
    <property type="entry name" value="Alkaline_phosphatase_core_sf"/>
</dbReference>
<name>A0ABM1BSI7_LIMPO</name>
<keyword evidence="10" id="KW-0106">Calcium</keyword>
<keyword evidence="7" id="KW-0732">Signal</keyword>
<dbReference type="InterPro" id="IPR024609">
    <property type="entry name" value="Extracellular_sulfatase_C"/>
</dbReference>
<evidence type="ECO:0000256" key="10">
    <source>
        <dbReference type="ARBA" id="ARBA00022837"/>
    </source>
</evidence>
<keyword evidence="12" id="KW-0325">Glycoprotein</keyword>
<dbReference type="PANTHER" id="PTHR43108:SF16">
    <property type="entry name" value="EXTRACELLULAR SULFATASE SULF-1 HOMOLOG"/>
    <property type="match status" value="1"/>
</dbReference>
<keyword evidence="6" id="KW-0479">Metal-binding</keyword>
<dbReference type="SUPFAM" id="SSF53649">
    <property type="entry name" value="Alkaline phosphatase-like"/>
    <property type="match status" value="2"/>
</dbReference>
<dbReference type="InterPro" id="IPR024607">
    <property type="entry name" value="Sulfatase_CS"/>
</dbReference>
<dbReference type="RefSeq" id="XP_013787819.1">
    <property type="nucleotide sequence ID" value="XM_013932365.2"/>
</dbReference>
<comment type="similarity">
    <text evidence="5">Belongs to the sulfatase family.</text>
</comment>
<evidence type="ECO:0000256" key="4">
    <source>
        <dbReference type="ARBA" id="ARBA00004348"/>
    </source>
</evidence>
<evidence type="ECO:0000256" key="5">
    <source>
        <dbReference type="ARBA" id="ARBA00008779"/>
    </source>
</evidence>
<evidence type="ECO:0000256" key="6">
    <source>
        <dbReference type="ARBA" id="ARBA00022723"/>
    </source>
</evidence>
<accession>A0ABM1BSI7</accession>
<keyword evidence="9" id="KW-0256">Endoplasmic reticulum</keyword>
<feature type="region of interest" description="Disordered" evidence="13">
    <location>
        <begin position="787"/>
        <end position="806"/>
    </location>
</feature>
<reference evidence="17" key="1">
    <citation type="submission" date="2025-08" db="UniProtKB">
        <authorList>
            <consortium name="RefSeq"/>
        </authorList>
    </citation>
    <scope>IDENTIFICATION</scope>
    <source>
        <tissue evidence="17">Muscle</tissue>
    </source>
</reference>
<organism evidence="16 17">
    <name type="scientific">Limulus polyphemus</name>
    <name type="common">Atlantic horseshoe crab</name>
    <dbReference type="NCBI Taxonomy" id="6850"/>
    <lineage>
        <taxon>Eukaryota</taxon>
        <taxon>Metazoa</taxon>
        <taxon>Ecdysozoa</taxon>
        <taxon>Arthropoda</taxon>
        <taxon>Chelicerata</taxon>
        <taxon>Merostomata</taxon>
        <taxon>Xiphosura</taxon>
        <taxon>Limulidae</taxon>
        <taxon>Limulus</taxon>
    </lineage>
</organism>
<gene>
    <name evidence="17" type="primary">LOC106471742</name>
</gene>
<feature type="domain" description="Extracellular sulfatase C-terminal" evidence="15">
    <location>
        <begin position="645"/>
        <end position="744"/>
    </location>
</feature>
<proteinExistence type="inferred from homology"/>
<keyword evidence="16" id="KW-1185">Reference proteome</keyword>
<dbReference type="Gene3D" id="3.40.720.10">
    <property type="entry name" value="Alkaline Phosphatase, subunit A"/>
    <property type="match status" value="1"/>
</dbReference>
<keyword evidence="11" id="KW-0333">Golgi apparatus</keyword>
<evidence type="ECO:0000313" key="17">
    <source>
        <dbReference type="RefSeq" id="XP_013787819.1"/>
    </source>
</evidence>
<dbReference type="CDD" id="cd16147">
    <property type="entry name" value="G6S"/>
    <property type="match status" value="1"/>
</dbReference>
<dbReference type="Proteomes" id="UP000694941">
    <property type="component" value="Unplaced"/>
</dbReference>
<feature type="region of interest" description="Disordered" evidence="13">
    <location>
        <begin position="941"/>
        <end position="963"/>
    </location>
</feature>
<evidence type="ECO:0000256" key="1">
    <source>
        <dbReference type="ARBA" id="ARBA00001913"/>
    </source>
</evidence>
<sequence length="963" mass="113075">MSSEIPWLLGFILIGVGTVVLSRKINREDDISPEVPDHLVWPSGRRQSSDHSRFQDEFSSWSSYRKSEQLGRRELRKKPNIILIMTDDQDVELGSLNFMPKALRILGEGGAHFPNAYVTTPMCCPSRSSMLTGLYAHNHNVFTNNDNCSSPQWQQEHETRTFATYLSNAGYRTAYFGKYLNEYNGDYVPPGWREWAGLIRNSRFYNYTINMNGNKIKHGDDYYQDYYPDLIANDSMTFLRLSKQYFAEKPVMLVMSFPAPHGPEESAPQHQNLFHNITTHRTPSWDYAPNNDKQWLLRYTGKMEPIHMKFTDILHTKRLQTLQSVDDAIEKLYNELKNLGELENTYIFYTSDHGYHLGQFGLVKGKSQPFEFDVRVPFLVRGPLVPKGVRISDIVINVDLAPTFLELGGVNRPEHLDGKSIVPLLKDAYEQFSNSREVSKEVKLKKGWRESFLIERGKLTKGYKDMYSEKSVKKKKLIAEKCGQPEYSSPCKSFQKWECIHDGQRWRVRKCRSVYFDQRVNKKRRRRNCWCENDDDSLLAEYASKALEVKQAHSEMSFDIAGTATKELAMKPQERRLQRKFLKEHVNQGFRSIFVGSRRKREVFVPESLQKFDVNGVVQLSHWLDLTVKDDMKSQVNTTNHVMDFHEDYLKSSEFDKSSALTYQNTHHRIAQRSVSDGYHSKSNPHGCVALSSNSVICVDPIYYDQKIWRKNKNQLDTAIKDLRHKLYELKGLRRQLKKKRPQSSGYFPQVDYPVGHGQRCHCDDDEEQQRLKAWRQEQREARKLARQRKKEARLKKKEKKNRRKAKYKGFDCNADKMNCFTHNNNHWKTPPLWTYGPFCFCQNSNNNTYWCLRTINSTHNFLYCEFITGFTMYFDLRTDPYQLRNAVHNLELFELEDMKQKLNRLRRCKGAKDCTLSSQSQDQERLQEGFSYSSRFVERRKLHHHRDADRSSSSLESDERQR</sequence>
<evidence type="ECO:0000256" key="9">
    <source>
        <dbReference type="ARBA" id="ARBA00022824"/>
    </source>
</evidence>
<dbReference type="PROSITE" id="PS00523">
    <property type="entry name" value="SULFATASE_1"/>
    <property type="match status" value="1"/>
</dbReference>
<comment type="subcellular location">
    <subcellularLocation>
        <location evidence="3">Cell surface</location>
    </subcellularLocation>
    <subcellularLocation>
        <location evidence="2">Endoplasmic reticulum</location>
    </subcellularLocation>
    <subcellularLocation>
        <location evidence="4">Golgi apparatus</location>
        <location evidence="4">Golgi stack</location>
    </subcellularLocation>
</comment>
<evidence type="ECO:0000259" key="15">
    <source>
        <dbReference type="Pfam" id="PF12548"/>
    </source>
</evidence>
<evidence type="ECO:0000256" key="11">
    <source>
        <dbReference type="ARBA" id="ARBA00023034"/>
    </source>
</evidence>
<evidence type="ECO:0000256" key="8">
    <source>
        <dbReference type="ARBA" id="ARBA00022801"/>
    </source>
</evidence>
<evidence type="ECO:0000256" key="13">
    <source>
        <dbReference type="SAM" id="MobiDB-lite"/>
    </source>
</evidence>
<evidence type="ECO:0000256" key="7">
    <source>
        <dbReference type="ARBA" id="ARBA00022729"/>
    </source>
</evidence>
<evidence type="ECO:0000313" key="16">
    <source>
        <dbReference type="Proteomes" id="UP000694941"/>
    </source>
</evidence>
<dbReference type="Pfam" id="PF00884">
    <property type="entry name" value="Sulfatase"/>
    <property type="match status" value="1"/>
</dbReference>
<keyword evidence="8" id="KW-0378">Hydrolase</keyword>
<protein>
    <submittedName>
        <fullName evidence="17">Extracellular sulfatase Sulf-1 homolog</fullName>
    </submittedName>
</protein>
<dbReference type="Pfam" id="PF12548">
    <property type="entry name" value="DUF3740"/>
    <property type="match status" value="1"/>
</dbReference>
<evidence type="ECO:0000256" key="12">
    <source>
        <dbReference type="ARBA" id="ARBA00023180"/>
    </source>
</evidence>
<evidence type="ECO:0000256" key="3">
    <source>
        <dbReference type="ARBA" id="ARBA00004241"/>
    </source>
</evidence>